<dbReference type="PROSITE" id="PS50048">
    <property type="entry name" value="ZN2_CY6_FUNGAL_2"/>
    <property type="match status" value="1"/>
</dbReference>
<dbReference type="SUPFAM" id="SSF57701">
    <property type="entry name" value="Zn2/Cys6 DNA-binding domain"/>
    <property type="match status" value="1"/>
</dbReference>
<evidence type="ECO:0000256" key="3">
    <source>
        <dbReference type="SAM" id="MobiDB-lite"/>
    </source>
</evidence>
<reference evidence="5 6" key="1">
    <citation type="submission" date="2017-02" db="EMBL/GenBank/DDBJ databases">
        <authorList>
            <person name="Peterson S.W."/>
        </authorList>
    </citation>
    <scope>NUCLEOTIDE SEQUENCE [LARGE SCALE GENOMIC DNA]</scope>
    <source>
        <strain evidence="5 6">SRS1_H2-8</strain>
    </source>
</reference>
<dbReference type="GO" id="GO:0005634">
    <property type="term" value="C:nucleus"/>
    <property type="evidence" value="ECO:0007669"/>
    <property type="project" value="UniProtKB-SubCell"/>
</dbReference>
<feature type="compositionally biased region" description="Low complexity" evidence="3">
    <location>
        <begin position="624"/>
        <end position="635"/>
    </location>
</feature>
<evidence type="ECO:0000256" key="2">
    <source>
        <dbReference type="ARBA" id="ARBA00023242"/>
    </source>
</evidence>
<dbReference type="Gene3D" id="4.10.240.10">
    <property type="entry name" value="Zn(2)-C6 fungal-type DNA-binding domain"/>
    <property type="match status" value="1"/>
</dbReference>
<name>A0A2N8UDF4_9BASI</name>
<dbReference type="CDD" id="cd00067">
    <property type="entry name" value="GAL4"/>
    <property type="match status" value="1"/>
</dbReference>
<dbReference type="Proteomes" id="UP000239563">
    <property type="component" value="Chromosome VI"/>
</dbReference>
<sequence>MSDKPRGLQAAAYRYNCQPCKQRKTKCDRVRPCASCHLRGTQDKCYVKDGDGTAASSPTGSAATAREERPHKRVRISNASAIANSDKAAVSAASLPSVSAGGASPSAVSTQKDSTVAVREHIAMLRKTIDQLEASILPPSSVEKSLTSRSPSSSQGHRDTVASVASTSDLVLTTNDRLAWADVAHLFPPKHDVERILDYFLREMVYIMIPVQEKQFWRAWTRLIDPSPSAASGWDAGARDCEAPQSGISRPMVASLLMCLASTSFFIPQRREQELELTRPLAEQRDHWIACALALVRCGASFSHPSSGDLKPKPWLHYVDAIADASLDRFGFETFTVRIFALLGMGEIAYHINGECLRRAIRINLFDESSVKAAELLTVDDDELTEQEVVQMRRRIGGQMVVTERWTCLYTSRPPMIDDEAETLPTPAPGQWIESEEIFFHFSRFVSKLRLLPAQLTSLTTRKPGDWSSQRARDQEAVQRVLDMDRGLCAIYDPSLPRNSMGGRSPAQILAELPDILDRNLHHSMSDAHINQLHRNFAEALITTSSWLSLRCLIMSNLMFLPWVGDVASRYYALNLARRLIELLPSIWMMASSPYVPFSSSWISRHLFLACTVLSVPILGQETSSSTLSHHSTGTGKNGAERNSGVNSGGGSGGGDTADGSAADPAGDRAGDFAPSRLQNSVFSKTSTYTTLSKISNNSHRLPASSSVDLDWFSGKLVEIASLFSKLAERGDQTAGVNTKLIHALLNGRAELRDRVMDKLGQKQMHRSGGIGRTEVAGAVGMGRFESQRDLTTFVMADNVGKASPGSSATGPATAAHAGSPPVARGAGSAGRAKTSAARRDVLTSTRETLGAEQQRVPSPSLHDLANAADTYTNGGKAPTYGGSAMMAASTPPLPSFSPHAGYAPPPPQQQQQQHGGTEPNTAAATATGAGSGIGWDWDKTFFPSLPADATGTPSGGGMSSGSSSDGETLTNIPSLFLDTQDWMAILDGVDIPL</sequence>
<dbReference type="InterPro" id="IPR001138">
    <property type="entry name" value="Zn2Cys6_DnaBD"/>
</dbReference>
<feature type="domain" description="Zn(2)-C6 fungal-type" evidence="4">
    <location>
        <begin position="16"/>
        <end position="47"/>
    </location>
</feature>
<feature type="region of interest" description="Disordered" evidence="3">
    <location>
        <begin position="943"/>
        <end position="968"/>
    </location>
</feature>
<evidence type="ECO:0000313" key="5">
    <source>
        <dbReference type="EMBL" id="SJX63017.1"/>
    </source>
</evidence>
<proteinExistence type="predicted"/>
<dbReference type="PANTHER" id="PTHR31001:SF89">
    <property type="entry name" value="ZN(2)-C6 FUNGAL-TYPE DOMAIN-CONTAINING PROTEIN"/>
    <property type="match status" value="1"/>
</dbReference>
<evidence type="ECO:0000313" key="6">
    <source>
        <dbReference type="Proteomes" id="UP000239563"/>
    </source>
</evidence>
<dbReference type="GO" id="GO:0000981">
    <property type="term" value="F:DNA-binding transcription factor activity, RNA polymerase II-specific"/>
    <property type="evidence" value="ECO:0007669"/>
    <property type="project" value="InterPro"/>
</dbReference>
<dbReference type="PANTHER" id="PTHR31001">
    <property type="entry name" value="UNCHARACTERIZED TRANSCRIPTIONAL REGULATORY PROTEIN"/>
    <property type="match status" value="1"/>
</dbReference>
<feature type="region of interest" description="Disordered" evidence="3">
    <location>
        <begin position="46"/>
        <end position="71"/>
    </location>
</feature>
<feature type="compositionally biased region" description="Low complexity" evidence="3">
    <location>
        <begin position="910"/>
        <end position="929"/>
    </location>
</feature>
<dbReference type="AlphaFoldDB" id="A0A2N8UDF4"/>
<gene>
    <name evidence="5" type="ORF">SRS1_13840</name>
</gene>
<accession>A0A2N8UDF4</accession>
<feature type="region of interest" description="Disordered" evidence="3">
    <location>
        <begin position="624"/>
        <end position="675"/>
    </location>
</feature>
<protein>
    <recommendedName>
        <fullName evidence="4">Zn(2)-C6 fungal-type domain-containing protein</fullName>
    </recommendedName>
</protein>
<dbReference type="InterPro" id="IPR050613">
    <property type="entry name" value="Sec_Metabolite_Reg"/>
</dbReference>
<dbReference type="InterPro" id="IPR036864">
    <property type="entry name" value="Zn2-C6_fun-type_DNA-bd_sf"/>
</dbReference>
<dbReference type="CDD" id="cd12148">
    <property type="entry name" value="fungal_TF_MHR"/>
    <property type="match status" value="1"/>
</dbReference>
<evidence type="ECO:0000259" key="4">
    <source>
        <dbReference type="PROSITE" id="PS50048"/>
    </source>
</evidence>
<feature type="region of interest" description="Disordered" evidence="3">
    <location>
        <begin position="140"/>
        <end position="161"/>
    </location>
</feature>
<feature type="region of interest" description="Disordered" evidence="3">
    <location>
        <begin position="803"/>
        <end position="871"/>
    </location>
</feature>
<dbReference type="EMBL" id="LT795059">
    <property type="protein sequence ID" value="SJX63017.1"/>
    <property type="molecule type" value="Genomic_DNA"/>
</dbReference>
<dbReference type="GO" id="GO:0008270">
    <property type="term" value="F:zinc ion binding"/>
    <property type="evidence" value="ECO:0007669"/>
    <property type="project" value="InterPro"/>
</dbReference>
<evidence type="ECO:0000256" key="1">
    <source>
        <dbReference type="ARBA" id="ARBA00004123"/>
    </source>
</evidence>
<keyword evidence="2" id="KW-0539">Nucleus</keyword>
<feature type="compositionally biased region" description="Low complexity" evidence="3">
    <location>
        <begin position="52"/>
        <end position="64"/>
    </location>
</feature>
<feature type="compositionally biased region" description="Polar residues" evidence="3">
    <location>
        <begin position="142"/>
        <end position="155"/>
    </location>
</feature>
<comment type="subcellular location">
    <subcellularLocation>
        <location evidence="1">Nucleus</location>
    </subcellularLocation>
</comment>
<feature type="region of interest" description="Disordered" evidence="3">
    <location>
        <begin position="883"/>
        <end position="931"/>
    </location>
</feature>
<organism evidence="5 6">
    <name type="scientific">Sporisorium reilianum f. sp. reilianum</name>
    <dbReference type="NCBI Taxonomy" id="72559"/>
    <lineage>
        <taxon>Eukaryota</taxon>
        <taxon>Fungi</taxon>
        <taxon>Dikarya</taxon>
        <taxon>Basidiomycota</taxon>
        <taxon>Ustilaginomycotina</taxon>
        <taxon>Ustilaginomycetes</taxon>
        <taxon>Ustilaginales</taxon>
        <taxon>Ustilaginaceae</taxon>
        <taxon>Sporisorium</taxon>
    </lineage>
</organism>
<feature type="compositionally biased region" description="Gly residues" evidence="3">
    <location>
        <begin position="647"/>
        <end position="657"/>
    </location>
</feature>